<dbReference type="Proteomes" id="UP001500067">
    <property type="component" value="Unassembled WGS sequence"/>
</dbReference>
<sequence length="323" mass="36663">MIVMRVAIFCVFIFIFSSCRKESNKLGDSGNVCTATLVGVKGTYGKQTLVRIDTNTGKGINSSFSLVTTEHIHGTAYNTKENAYYILERNSSDNKQLRRYDLFTHKTTIITYTGTNEEVRSSNRHIIFYNTFTNKLCMTFFDGNGDCLHELVINGITFDVKEILPSRKGNDLFPRTVDDNTGDIYFSSYDNYQKQNIEVYKQATGSRMLITEITGPSTISELNFNKNDNTLYGVRGTATNKGCEVVTIDVNNGNITPIISMTFDTLIASIFSTLDQCNNVLVVYNAHMVRTVNNDIFWVDLKERKVRKHLKPGDYYRDLTFVK</sequence>
<dbReference type="PROSITE" id="PS51257">
    <property type="entry name" value="PROKAR_LIPOPROTEIN"/>
    <property type="match status" value="1"/>
</dbReference>
<gene>
    <name evidence="1" type="ORF">GCM10023093_12110</name>
</gene>
<reference evidence="2" key="1">
    <citation type="journal article" date="2019" name="Int. J. Syst. Evol. Microbiol.">
        <title>The Global Catalogue of Microorganisms (GCM) 10K type strain sequencing project: providing services to taxonomists for standard genome sequencing and annotation.</title>
        <authorList>
            <consortium name="The Broad Institute Genomics Platform"/>
            <consortium name="The Broad Institute Genome Sequencing Center for Infectious Disease"/>
            <person name="Wu L."/>
            <person name="Ma J."/>
        </authorList>
    </citation>
    <scope>NUCLEOTIDE SEQUENCE [LARGE SCALE GENOMIC DNA]</scope>
    <source>
        <strain evidence="2">JCM 32105</strain>
    </source>
</reference>
<protein>
    <submittedName>
        <fullName evidence="1">Uncharacterized protein</fullName>
    </submittedName>
</protein>
<accession>A0ABP8NDI8</accession>
<evidence type="ECO:0000313" key="1">
    <source>
        <dbReference type="EMBL" id="GAA4463506.1"/>
    </source>
</evidence>
<comment type="caution">
    <text evidence="1">The sequence shown here is derived from an EMBL/GenBank/DDBJ whole genome shotgun (WGS) entry which is preliminary data.</text>
</comment>
<organism evidence="1 2">
    <name type="scientific">Nemorincola caseinilytica</name>
    <dbReference type="NCBI Taxonomy" id="2054315"/>
    <lineage>
        <taxon>Bacteria</taxon>
        <taxon>Pseudomonadati</taxon>
        <taxon>Bacteroidota</taxon>
        <taxon>Chitinophagia</taxon>
        <taxon>Chitinophagales</taxon>
        <taxon>Chitinophagaceae</taxon>
        <taxon>Nemorincola</taxon>
    </lineage>
</organism>
<name>A0ABP8NDI8_9BACT</name>
<dbReference type="EMBL" id="BAABFA010000008">
    <property type="protein sequence ID" value="GAA4463506.1"/>
    <property type="molecule type" value="Genomic_DNA"/>
</dbReference>
<keyword evidence="2" id="KW-1185">Reference proteome</keyword>
<dbReference type="SUPFAM" id="SSF82171">
    <property type="entry name" value="DPP6 N-terminal domain-like"/>
    <property type="match status" value="1"/>
</dbReference>
<evidence type="ECO:0000313" key="2">
    <source>
        <dbReference type="Proteomes" id="UP001500067"/>
    </source>
</evidence>
<dbReference type="RefSeq" id="WP_345080080.1">
    <property type="nucleotide sequence ID" value="NZ_BAABFA010000008.1"/>
</dbReference>
<proteinExistence type="predicted"/>